<name>Q3KAC4_PSEPF</name>
<dbReference type="EMBL" id="CP000094">
    <property type="protein sequence ID" value="ABA75280.1"/>
    <property type="molecule type" value="Genomic_DNA"/>
</dbReference>
<sequence length="199" mass="22821">MHTELRHDDRRNPMMLKANLHALMASDRARMQILEIVRGLQLRDCWVAAGFVRSLVWDHLHGRAFSALPSDVDVIWYDADDASPERDAQLESLLMTLDSSISWSVKNQARMHQRNADQPYACATEAMMFWPETATAIGVRLGANGIIEIAAPLGLQDLFSLVVRPTSRFLAEKHSIYLERVRAKCWHLDWPLLQIMMER</sequence>
<evidence type="ECO:0000313" key="1">
    <source>
        <dbReference type="EMBL" id="ABA75280.1"/>
    </source>
</evidence>
<dbReference type="Pfam" id="PF06042">
    <property type="entry name" value="NTP_transf_6"/>
    <property type="match status" value="1"/>
</dbReference>
<proteinExistence type="predicted"/>
<organism evidence="1 2">
    <name type="scientific">Pseudomonas fluorescens (strain Pf0-1)</name>
    <dbReference type="NCBI Taxonomy" id="205922"/>
    <lineage>
        <taxon>Bacteria</taxon>
        <taxon>Pseudomonadati</taxon>
        <taxon>Pseudomonadota</taxon>
        <taxon>Gammaproteobacteria</taxon>
        <taxon>Pseudomonadales</taxon>
        <taxon>Pseudomonadaceae</taxon>
        <taxon>Pseudomonas</taxon>
    </lineage>
</organism>
<dbReference type="PANTHER" id="PTHR39166">
    <property type="entry name" value="BLL1166 PROTEIN"/>
    <property type="match status" value="1"/>
</dbReference>
<dbReference type="RefSeq" id="WP_011334904.1">
    <property type="nucleotide sequence ID" value="NC_007492.2"/>
</dbReference>
<dbReference type="Proteomes" id="UP000002704">
    <property type="component" value="Chromosome"/>
</dbReference>
<dbReference type="eggNOG" id="COG3575">
    <property type="taxonomic scope" value="Bacteria"/>
</dbReference>
<protein>
    <recommendedName>
        <fullName evidence="3">Nucleotidyltransferase family protein</fullName>
    </recommendedName>
</protein>
<reference evidence="1 2" key="1">
    <citation type="journal article" date="2009" name="Genome Biol.">
        <title>Genomic and genetic analyses of diversity and plant interactions of Pseudomonas fluorescens.</title>
        <authorList>
            <person name="Silby M.W."/>
            <person name="Cerdeno-Tarraga A.M."/>
            <person name="Vernikos G.S."/>
            <person name="Giddens S.R."/>
            <person name="Jackson R.W."/>
            <person name="Preston G.M."/>
            <person name="Zhang X.X."/>
            <person name="Moon C.D."/>
            <person name="Gehrig S.M."/>
            <person name="Godfrey S.A."/>
            <person name="Knight C.G."/>
            <person name="Malone J.G."/>
            <person name="Robinson Z."/>
            <person name="Spiers A.J."/>
            <person name="Harris S."/>
            <person name="Challis G.L."/>
            <person name="Yaxley A.M."/>
            <person name="Harris D."/>
            <person name="Seeger K."/>
            <person name="Murphy L."/>
            <person name="Rutter S."/>
            <person name="Squares R."/>
            <person name="Quail M.A."/>
            <person name="Saunders E."/>
            <person name="Mavromatis K."/>
            <person name="Brettin T.S."/>
            <person name="Bentley S.D."/>
            <person name="Hothersall J."/>
            <person name="Stephens E."/>
            <person name="Thomas C.M."/>
            <person name="Parkhill J."/>
            <person name="Levy S.B."/>
            <person name="Rainey P.B."/>
            <person name="Thomson N.R."/>
        </authorList>
    </citation>
    <scope>NUCLEOTIDE SEQUENCE [LARGE SCALE GENOMIC DNA]</scope>
    <source>
        <strain evidence="1 2">Pf0-1</strain>
    </source>
</reference>
<dbReference type="HOGENOM" id="CLU_092842_1_0_6"/>
<dbReference type="KEGG" id="pfo:Pfl01_3542"/>
<dbReference type="AlphaFoldDB" id="Q3KAC4"/>
<gene>
    <name evidence="1" type="ordered locus">Pfl01_3542</name>
</gene>
<evidence type="ECO:0008006" key="3">
    <source>
        <dbReference type="Google" id="ProtNLM"/>
    </source>
</evidence>
<accession>Q3KAC4</accession>
<dbReference type="PANTHER" id="PTHR39166:SF1">
    <property type="entry name" value="BLL1166 PROTEIN"/>
    <property type="match status" value="1"/>
</dbReference>
<dbReference type="InterPro" id="IPR009267">
    <property type="entry name" value="NTP_transf_6"/>
</dbReference>
<evidence type="ECO:0000313" key="2">
    <source>
        <dbReference type="Proteomes" id="UP000002704"/>
    </source>
</evidence>